<sequence length="350" mass="40202">MAQIFISHAHKDKKLVDALADLLRLTLEIKANDIFCTSLEGMGVPSGENFISFIKEKIQDPKIVIIILSSNYYESHFCLCELGASWALSHKKLVLTIPPLAKNDLGGVLSGVQVDKIDDLDGFIDEIKEALGIKDFKTPVWNSKKDQFLKKLPSILKSLPQPERVSLEKYEKLQGENKEYKLTYKKQESEIEELKNQIKKLKKCKNAEDVKKVEKEHLPAWDNFKEICGRARESLDKLPRAVGYFIAEKYLSDGKVKLNGFNDPDLLNESVDAEKSGFLESDEGWFWLIEKDRKVKNVISVIDELADFISENDGTDFAEIFYEENDYECSLGNKQFWKKFLLPKNYFLRS</sequence>
<dbReference type="Gene3D" id="3.40.50.10140">
    <property type="entry name" value="Toll/interleukin-1 receptor homology (TIR) domain"/>
    <property type="match status" value="1"/>
</dbReference>
<dbReference type="Proteomes" id="UP000235584">
    <property type="component" value="Chromosome"/>
</dbReference>
<dbReference type="SUPFAM" id="SSF52200">
    <property type="entry name" value="Toll/Interleukin receptor TIR domain"/>
    <property type="match status" value="1"/>
</dbReference>
<dbReference type="RefSeq" id="WP_102244377.1">
    <property type="nucleotide sequence ID" value="NZ_CP025704.1"/>
</dbReference>
<dbReference type="PROSITE" id="PS50104">
    <property type="entry name" value="TIR"/>
    <property type="match status" value="1"/>
</dbReference>
<dbReference type="EMBL" id="CP025704">
    <property type="protein sequence ID" value="AUN99086.1"/>
    <property type="molecule type" value="Genomic_DNA"/>
</dbReference>
<reference evidence="1 2" key="1">
    <citation type="submission" date="2018-01" db="EMBL/GenBank/DDBJ databases">
        <title>Complete genome sequence of Bacteriovorax stolpii DSM12778.</title>
        <authorList>
            <person name="Tang B."/>
            <person name="Chang J."/>
        </authorList>
    </citation>
    <scope>NUCLEOTIDE SEQUENCE [LARGE SCALE GENOMIC DNA]</scope>
    <source>
        <strain evidence="1 2">DSM 12778</strain>
    </source>
</reference>
<dbReference type="AlphaFoldDB" id="A0A2K9NU80"/>
<dbReference type="InterPro" id="IPR035897">
    <property type="entry name" value="Toll_tir_struct_dom_sf"/>
</dbReference>
<dbReference type="GO" id="GO:0007165">
    <property type="term" value="P:signal transduction"/>
    <property type="evidence" value="ECO:0007669"/>
    <property type="project" value="InterPro"/>
</dbReference>
<name>A0A2K9NU80_BACTC</name>
<proteinExistence type="predicted"/>
<dbReference type="SMART" id="SM00255">
    <property type="entry name" value="TIR"/>
    <property type="match status" value="1"/>
</dbReference>
<dbReference type="KEGG" id="bsto:C0V70_13445"/>
<organism evidence="1 2">
    <name type="scientific">Bacteriovorax stolpii</name>
    <name type="common">Bdellovibrio stolpii</name>
    <dbReference type="NCBI Taxonomy" id="960"/>
    <lineage>
        <taxon>Bacteria</taxon>
        <taxon>Pseudomonadati</taxon>
        <taxon>Bdellovibrionota</taxon>
        <taxon>Bacteriovoracia</taxon>
        <taxon>Bacteriovoracales</taxon>
        <taxon>Bacteriovoracaceae</taxon>
        <taxon>Bacteriovorax</taxon>
    </lineage>
</organism>
<accession>A0A2K9NU80</accession>
<evidence type="ECO:0000313" key="1">
    <source>
        <dbReference type="EMBL" id="AUN99086.1"/>
    </source>
</evidence>
<protein>
    <submittedName>
        <fullName evidence="1">Uncharacterized protein</fullName>
    </submittedName>
</protein>
<gene>
    <name evidence="1" type="ORF">C0V70_13445</name>
</gene>
<evidence type="ECO:0000313" key="2">
    <source>
        <dbReference type="Proteomes" id="UP000235584"/>
    </source>
</evidence>
<keyword evidence="2" id="KW-1185">Reference proteome</keyword>
<dbReference type="Pfam" id="PF13676">
    <property type="entry name" value="TIR_2"/>
    <property type="match status" value="1"/>
</dbReference>
<dbReference type="InterPro" id="IPR000157">
    <property type="entry name" value="TIR_dom"/>
</dbReference>